<comment type="caution">
    <text evidence="5">The sequence shown here is derived from an EMBL/GenBank/DDBJ whole genome shotgun (WGS) entry which is preliminary data.</text>
</comment>
<evidence type="ECO:0000256" key="1">
    <source>
        <dbReference type="ARBA" id="ARBA00022448"/>
    </source>
</evidence>
<feature type="domain" description="ABC transporter" evidence="4">
    <location>
        <begin position="5"/>
        <end position="232"/>
    </location>
</feature>
<dbReference type="PROSITE" id="PS50893">
    <property type="entry name" value="ABC_TRANSPORTER_2"/>
    <property type="match status" value="1"/>
</dbReference>
<dbReference type="Pfam" id="PF00005">
    <property type="entry name" value="ABC_tran"/>
    <property type="match status" value="1"/>
</dbReference>
<keyword evidence="1" id="KW-0813">Transport</keyword>
<dbReference type="EMBL" id="BARS01015281">
    <property type="protein sequence ID" value="GAF88706.1"/>
    <property type="molecule type" value="Genomic_DNA"/>
</dbReference>
<dbReference type="AlphaFoldDB" id="X0TN52"/>
<dbReference type="InterPro" id="IPR027417">
    <property type="entry name" value="P-loop_NTPase"/>
</dbReference>
<dbReference type="GO" id="GO:0005886">
    <property type="term" value="C:plasma membrane"/>
    <property type="evidence" value="ECO:0007669"/>
    <property type="project" value="TreeGrafter"/>
</dbReference>
<feature type="non-terminal residue" evidence="5">
    <location>
        <position position="232"/>
    </location>
</feature>
<dbReference type="InterPro" id="IPR003439">
    <property type="entry name" value="ABC_transporter-like_ATP-bd"/>
</dbReference>
<accession>X0TN52</accession>
<dbReference type="GO" id="GO:0016887">
    <property type="term" value="F:ATP hydrolysis activity"/>
    <property type="evidence" value="ECO:0007669"/>
    <property type="project" value="InterPro"/>
</dbReference>
<protein>
    <recommendedName>
        <fullName evidence="4">ABC transporter domain-containing protein</fullName>
    </recommendedName>
</protein>
<dbReference type="SUPFAM" id="SSF52540">
    <property type="entry name" value="P-loop containing nucleoside triphosphate hydrolases"/>
    <property type="match status" value="1"/>
</dbReference>
<evidence type="ECO:0000256" key="3">
    <source>
        <dbReference type="ARBA" id="ARBA00022840"/>
    </source>
</evidence>
<dbReference type="PANTHER" id="PTHR45772:SF9">
    <property type="entry name" value="CONSERVED COMPONENT OF ABC TRANSPORTER FOR NATURAL AMINO ACIDS"/>
    <property type="match status" value="1"/>
</dbReference>
<dbReference type="GO" id="GO:0005524">
    <property type="term" value="F:ATP binding"/>
    <property type="evidence" value="ECO:0007669"/>
    <property type="project" value="UniProtKB-KW"/>
</dbReference>
<organism evidence="5">
    <name type="scientific">marine sediment metagenome</name>
    <dbReference type="NCBI Taxonomy" id="412755"/>
    <lineage>
        <taxon>unclassified sequences</taxon>
        <taxon>metagenomes</taxon>
        <taxon>ecological metagenomes</taxon>
    </lineage>
</organism>
<evidence type="ECO:0000256" key="2">
    <source>
        <dbReference type="ARBA" id="ARBA00022741"/>
    </source>
</evidence>
<dbReference type="InterPro" id="IPR051120">
    <property type="entry name" value="ABC_AA/LPS_Transport"/>
</dbReference>
<sequence>MPVLMQINELTKQFGGLKAVSSLDFELHRGELLGLIGPNGAGKTTVFNLITGILRPNAGRILFREKNIAGWAPHRISASGIARTFQNIRLMSGMTVRENIRPAFHQKIKYSPLSSLMKTTSFINTEMEMDRKINDALSMLQVSEFADQHVEDLPYGIQRRIEIARALCLDPMVLLLDEPTAGLNPKEAEQIVEIISYLLNELSVSMVVVEHNMRIIMNICSRIVVMNQGQVI</sequence>
<evidence type="ECO:0000259" key="4">
    <source>
        <dbReference type="PROSITE" id="PS50893"/>
    </source>
</evidence>
<dbReference type="FunFam" id="3.40.50.300:FF:000421">
    <property type="entry name" value="Branched-chain amino acid ABC transporter ATP-binding protein"/>
    <property type="match status" value="1"/>
</dbReference>
<proteinExistence type="predicted"/>
<dbReference type="PANTHER" id="PTHR45772">
    <property type="entry name" value="CONSERVED COMPONENT OF ABC TRANSPORTER FOR NATURAL AMINO ACIDS-RELATED"/>
    <property type="match status" value="1"/>
</dbReference>
<keyword evidence="2" id="KW-0547">Nucleotide-binding</keyword>
<evidence type="ECO:0000313" key="5">
    <source>
        <dbReference type="EMBL" id="GAF88706.1"/>
    </source>
</evidence>
<dbReference type="SMART" id="SM00382">
    <property type="entry name" value="AAA"/>
    <property type="match status" value="1"/>
</dbReference>
<keyword evidence="3" id="KW-0067">ATP-binding</keyword>
<dbReference type="InterPro" id="IPR003593">
    <property type="entry name" value="AAA+_ATPase"/>
</dbReference>
<gene>
    <name evidence="5" type="ORF">S01H1_25319</name>
</gene>
<reference evidence="5" key="1">
    <citation type="journal article" date="2014" name="Front. Microbiol.">
        <title>High frequency of phylogenetically diverse reductive dehalogenase-homologous genes in deep subseafloor sedimentary metagenomes.</title>
        <authorList>
            <person name="Kawai M."/>
            <person name="Futagami T."/>
            <person name="Toyoda A."/>
            <person name="Takaki Y."/>
            <person name="Nishi S."/>
            <person name="Hori S."/>
            <person name="Arai W."/>
            <person name="Tsubouchi T."/>
            <person name="Morono Y."/>
            <person name="Uchiyama I."/>
            <person name="Ito T."/>
            <person name="Fujiyama A."/>
            <person name="Inagaki F."/>
            <person name="Takami H."/>
        </authorList>
    </citation>
    <scope>NUCLEOTIDE SEQUENCE</scope>
    <source>
        <strain evidence="5">Expedition CK06-06</strain>
    </source>
</reference>
<name>X0TN52_9ZZZZ</name>
<dbReference type="Gene3D" id="3.40.50.300">
    <property type="entry name" value="P-loop containing nucleotide triphosphate hydrolases"/>
    <property type="match status" value="1"/>
</dbReference>
<dbReference type="CDD" id="cd03219">
    <property type="entry name" value="ABC_Mj1267_LivG_branched"/>
    <property type="match status" value="1"/>
</dbReference>